<evidence type="ECO:0000313" key="7">
    <source>
        <dbReference type="Proteomes" id="UP000265497"/>
    </source>
</evidence>
<feature type="transmembrane region" description="Helical" evidence="1">
    <location>
        <begin position="7"/>
        <end position="29"/>
    </location>
</feature>
<dbReference type="InterPro" id="IPR038695">
    <property type="entry name" value="Saro_0823-like_sf"/>
</dbReference>
<reference evidence="5 6" key="1">
    <citation type="submission" date="2015-01" db="EMBL/GenBank/DDBJ databases">
        <authorList>
            <person name="MANFREDI Pablo"/>
        </authorList>
    </citation>
    <scope>NUCLEOTIDE SEQUENCE [LARGE SCALE GENOMIC DNA]</scope>
    <source>
        <strain evidence="2 6">CcD38</strain>
        <strain evidence="3 5">CcD93</strain>
    </source>
</reference>
<sequence>MEFFRKYFVPLALGILVIAALAYVLPAFFSGKEQETMTFSEIKEVEIEFTKEAEVSIFKQGELVRKIDIELADTPNERALGLMYRKGMDENQGMFFIFKEEEPRSFYMKNTEFSLDIIYLNKDLQIVSIVKRAKPYDESSMPSEAPAMYVLEINGGLSDKWGIDVGDNITYQLIK</sequence>
<keyword evidence="6" id="KW-1185">Reference proteome</keyword>
<accession>A0A0B7IGP8</accession>
<dbReference type="PANTHER" id="PTHR37953:SF1">
    <property type="entry name" value="UPF0127 PROTEIN MJ1496"/>
    <property type="match status" value="1"/>
</dbReference>
<protein>
    <submittedName>
        <fullName evidence="3">Putative ACR</fullName>
    </submittedName>
</protein>
<keyword evidence="1" id="KW-0812">Transmembrane</keyword>
<dbReference type="Proteomes" id="UP000265497">
    <property type="component" value="Unassembled WGS sequence"/>
</dbReference>
<dbReference type="STRING" id="1848903.CCAND38_720003"/>
<evidence type="ECO:0000313" key="5">
    <source>
        <dbReference type="Proteomes" id="UP000038200"/>
    </source>
</evidence>
<dbReference type="EMBL" id="CDOL01000046">
    <property type="protein sequence ID" value="CEN51096.1"/>
    <property type="molecule type" value="Genomic_DNA"/>
</dbReference>
<dbReference type="RefSeq" id="WP_042005923.1">
    <property type="nucleotide sequence ID" value="NZ_CDOH01000169.1"/>
</dbReference>
<evidence type="ECO:0000256" key="1">
    <source>
        <dbReference type="SAM" id="Phobius"/>
    </source>
</evidence>
<reference evidence="4 7" key="2">
    <citation type="submission" date="2017-08" db="EMBL/GenBank/DDBJ databases">
        <title>Capnocytophaga canis 17-158 assembly.</title>
        <authorList>
            <person name="Gulvik C.A."/>
        </authorList>
    </citation>
    <scope>NUCLEOTIDE SEQUENCE [LARGE SCALE GENOMIC DNA]</scope>
    <source>
        <strain evidence="4 7">17-158</strain>
    </source>
</reference>
<evidence type="ECO:0000313" key="4">
    <source>
        <dbReference type="EMBL" id="RIY35741.1"/>
    </source>
</evidence>
<dbReference type="Pfam" id="PF02643">
    <property type="entry name" value="DUF192"/>
    <property type="match status" value="1"/>
</dbReference>
<name>A0A0B7IGP8_9FLAO</name>
<dbReference type="AlphaFoldDB" id="A0A0B7IGP8"/>
<organism evidence="3 5">
    <name type="scientific">Capnocytophaga canis</name>
    <dbReference type="NCBI Taxonomy" id="1848903"/>
    <lineage>
        <taxon>Bacteria</taxon>
        <taxon>Pseudomonadati</taxon>
        <taxon>Bacteroidota</taxon>
        <taxon>Flavobacteriia</taxon>
        <taxon>Flavobacteriales</taxon>
        <taxon>Flavobacteriaceae</taxon>
        <taxon>Capnocytophaga</taxon>
    </lineage>
</organism>
<evidence type="ECO:0000313" key="6">
    <source>
        <dbReference type="Proteomes" id="UP000045051"/>
    </source>
</evidence>
<dbReference type="InterPro" id="IPR003795">
    <property type="entry name" value="DUF192"/>
</dbReference>
<dbReference type="Gene3D" id="2.60.120.1140">
    <property type="entry name" value="Protein of unknown function DUF192"/>
    <property type="match status" value="1"/>
</dbReference>
<dbReference type="Proteomes" id="UP000045051">
    <property type="component" value="Unassembled WGS sequence"/>
</dbReference>
<gene>
    <name evidence="2" type="ORF">CCAND38_720003</name>
    <name evidence="3" type="ORF">CCAND93_140003</name>
    <name evidence="4" type="ORF">CKY20_09045</name>
</gene>
<dbReference type="OrthoDB" id="5526466at2"/>
<dbReference type="EMBL" id="NSDI01000009">
    <property type="protein sequence ID" value="RIY35741.1"/>
    <property type="molecule type" value="Genomic_DNA"/>
</dbReference>
<proteinExistence type="predicted"/>
<evidence type="ECO:0000313" key="3">
    <source>
        <dbReference type="EMBL" id="CEN51096.1"/>
    </source>
</evidence>
<dbReference type="PANTHER" id="PTHR37953">
    <property type="entry name" value="UPF0127 PROTEIN MJ1496"/>
    <property type="match status" value="1"/>
</dbReference>
<evidence type="ECO:0000313" key="2">
    <source>
        <dbReference type="EMBL" id="CEN48966.1"/>
    </source>
</evidence>
<keyword evidence="1" id="KW-1133">Transmembrane helix</keyword>
<keyword evidence="1" id="KW-0472">Membrane</keyword>
<dbReference type="Proteomes" id="UP000038200">
    <property type="component" value="Unassembled WGS sequence"/>
</dbReference>
<dbReference type="EMBL" id="CDOI01000187">
    <property type="protein sequence ID" value="CEN48966.1"/>
    <property type="molecule type" value="Genomic_DNA"/>
</dbReference>